<evidence type="ECO:0000313" key="2">
    <source>
        <dbReference type="EMBL" id="KAF9949177.1"/>
    </source>
</evidence>
<feature type="compositionally biased region" description="Low complexity" evidence="1">
    <location>
        <begin position="472"/>
        <end position="514"/>
    </location>
</feature>
<feature type="region of interest" description="Disordered" evidence="1">
    <location>
        <begin position="174"/>
        <end position="204"/>
    </location>
</feature>
<dbReference type="AlphaFoldDB" id="A0A9P6LX62"/>
<dbReference type="InterPro" id="IPR029005">
    <property type="entry name" value="LIM-bd/SEUSS"/>
</dbReference>
<evidence type="ECO:0000313" key="3">
    <source>
        <dbReference type="Proteomes" id="UP000738359"/>
    </source>
</evidence>
<feature type="compositionally biased region" description="Polar residues" evidence="1">
    <location>
        <begin position="420"/>
        <end position="431"/>
    </location>
</feature>
<organism evidence="2 3">
    <name type="scientific">Mortierella alpina</name>
    <name type="common">Oleaginous fungus</name>
    <name type="synonym">Mortierella renispora</name>
    <dbReference type="NCBI Taxonomy" id="64518"/>
    <lineage>
        <taxon>Eukaryota</taxon>
        <taxon>Fungi</taxon>
        <taxon>Fungi incertae sedis</taxon>
        <taxon>Mucoromycota</taxon>
        <taxon>Mortierellomycotina</taxon>
        <taxon>Mortierellomycetes</taxon>
        <taxon>Mortierellales</taxon>
        <taxon>Mortierellaceae</taxon>
        <taxon>Mortierella</taxon>
    </lineage>
</organism>
<reference evidence="2" key="1">
    <citation type="journal article" date="2020" name="Fungal Divers.">
        <title>Resolving the Mortierellaceae phylogeny through synthesis of multi-gene phylogenetics and phylogenomics.</title>
        <authorList>
            <person name="Vandepol N."/>
            <person name="Liber J."/>
            <person name="Desiro A."/>
            <person name="Na H."/>
            <person name="Kennedy M."/>
            <person name="Barry K."/>
            <person name="Grigoriev I.V."/>
            <person name="Miller A.N."/>
            <person name="O'Donnell K."/>
            <person name="Stajich J.E."/>
            <person name="Bonito G."/>
        </authorList>
    </citation>
    <scope>NUCLEOTIDE SEQUENCE</scope>
    <source>
        <strain evidence="2">CK1249</strain>
    </source>
</reference>
<dbReference type="PANTHER" id="PTHR10378">
    <property type="entry name" value="LIM DOMAIN-BINDING PROTEIN"/>
    <property type="match status" value="1"/>
</dbReference>
<dbReference type="EMBL" id="JAAAHY010001442">
    <property type="protein sequence ID" value="KAF9949177.1"/>
    <property type="molecule type" value="Genomic_DNA"/>
</dbReference>
<feature type="compositionally biased region" description="Polar residues" evidence="1">
    <location>
        <begin position="518"/>
        <end position="544"/>
    </location>
</feature>
<feature type="region of interest" description="Disordered" evidence="1">
    <location>
        <begin position="1"/>
        <end position="20"/>
    </location>
</feature>
<accession>A0A9P6LX62</accession>
<name>A0A9P6LX62_MORAP</name>
<protein>
    <submittedName>
        <fullName evidence="2">Uncharacterized protein</fullName>
    </submittedName>
</protein>
<dbReference type="Proteomes" id="UP000738359">
    <property type="component" value="Unassembled WGS sequence"/>
</dbReference>
<feature type="compositionally biased region" description="Low complexity" evidence="1">
    <location>
        <begin position="432"/>
        <end position="447"/>
    </location>
</feature>
<evidence type="ECO:0000256" key="1">
    <source>
        <dbReference type="SAM" id="MobiDB-lite"/>
    </source>
</evidence>
<dbReference type="OrthoDB" id="774557at2759"/>
<feature type="region of interest" description="Disordered" evidence="1">
    <location>
        <begin position="404"/>
        <end position="548"/>
    </location>
</feature>
<comment type="caution">
    <text evidence="2">The sequence shown here is derived from an EMBL/GenBank/DDBJ whole genome shotgun (WGS) entry which is preliminary data.</text>
</comment>
<proteinExistence type="predicted"/>
<gene>
    <name evidence="2" type="ORF">BGZ70_001901</name>
</gene>
<sequence>MQAPQMQWSGSHHGPQSTPNAHAILDEQETKATLRLLEFCRSLIYHEENQTIQHWQNFVNKFYASEGRQKYTLMNPVNKDCKVFELPASSLANYFHTNCQSGVREMKLTLDGALELTAKNPLTLECSKVSMLSDYSSGSKVIMNGALQVTFTGDFRIERMDIATSDFVELIPRPKEDLSTSPTLDGKIDSKKKSNSKRANLGNKAAGHIFPESAVNEYGVPTKVMRVLEISDMRSKMSELIQSTAATKRGGSESSQQDVNVTVKTEASGMATLGSNVAMATSGQHHGPGYDFTAPGDGSHLHAGIMTSPGGVKRRFSSGLATAVSGMMGPASIKSPSVDRSLANMNSEAESVGYSGMGGLVTHIGQVQPPGMHQGNSFVGSPAPMPATPVISSATIPAALGATSAAPVNNGGKIGKRARNSSVTVTSAPNQTGKGATAGGATSNGAGRSRKGTAKKDSASKRKGSIVEDTSTTATTPATVGPGDAAGAGSAPTKNRPSKVVGSPVSIPSPTVVPMMPTASQSGTLGDSNGSSSLEATPSTSADTQGFAGIPSDFYSSLMPSHTTLTPDSNSMSMDSMFHMPPPTFGQGSDVGTGNSMDENDAWSSSLDFMNDSKGLDIGEFIFDGGFDGQDSDGLSGGGSMAPLDSMTIPPSATILTSMGMNSAVV</sequence>
<dbReference type="Pfam" id="PF01803">
    <property type="entry name" value="LIM_bind"/>
    <property type="match status" value="1"/>
</dbReference>
<keyword evidence="3" id="KW-1185">Reference proteome</keyword>